<dbReference type="Gene3D" id="2.120.10.30">
    <property type="entry name" value="TolB, C-terminal domain"/>
    <property type="match status" value="1"/>
</dbReference>
<dbReference type="PANTHER" id="PTHR33546:SF1">
    <property type="entry name" value="LARGE, MULTIFUNCTIONAL SECRETED PROTEIN"/>
    <property type="match status" value="1"/>
</dbReference>
<organism evidence="6 7">
    <name type="scientific">Rubripirellula reticaptiva</name>
    <dbReference type="NCBI Taxonomy" id="2528013"/>
    <lineage>
        <taxon>Bacteria</taxon>
        <taxon>Pseudomonadati</taxon>
        <taxon>Planctomycetota</taxon>
        <taxon>Planctomycetia</taxon>
        <taxon>Pirellulales</taxon>
        <taxon>Pirellulaceae</taxon>
        <taxon>Rubripirellula</taxon>
    </lineage>
</organism>
<evidence type="ECO:0000256" key="1">
    <source>
        <dbReference type="ARBA" id="ARBA00022617"/>
    </source>
</evidence>
<dbReference type="EMBL" id="SJPX01000001">
    <property type="protein sequence ID" value="TWU58351.1"/>
    <property type="molecule type" value="Genomic_DNA"/>
</dbReference>
<feature type="domain" description="Cytochrome c" evidence="5">
    <location>
        <begin position="213"/>
        <end position="292"/>
    </location>
</feature>
<evidence type="ECO:0000256" key="2">
    <source>
        <dbReference type="ARBA" id="ARBA00022723"/>
    </source>
</evidence>
<keyword evidence="7" id="KW-1185">Reference proteome</keyword>
<dbReference type="SUPFAM" id="SSF46626">
    <property type="entry name" value="Cytochrome c"/>
    <property type="match status" value="2"/>
</dbReference>
<name>A0A5C6FFI3_9BACT</name>
<dbReference type="InterPro" id="IPR036909">
    <property type="entry name" value="Cyt_c-like_dom_sf"/>
</dbReference>
<evidence type="ECO:0000256" key="4">
    <source>
        <dbReference type="PROSITE-ProRule" id="PRU00433"/>
    </source>
</evidence>
<dbReference type="Gene3D" id="1.10.760.10">
    <property type="entry name" value="Cytochrome c-like domain"/>
    <property type="match status" value="2"/>
</dbReference>
<dbReference type="Pfam" id="PF13442">
    <property type="entry name" value="Cytochrome_CBB3"/>
    <property type="match status" value="1"/>
</dbReference>
<reference evidence="6 7" key="1">
    <citation type="submission" date="2019-02" db="EMBL/GenBank/DDBJ databases">
        <title>Deep-cultivation of Planctomycetes and their phenomic and genomic characterization uncovers novel biology.</title>
        <authorList>
            <person name="Wiegand S."/>
            <person name="Jogler M."/>
            <person name="Boedeker C."/>
            <person name="Pinto D."/>
            <person name="Vollmers J."/>
            <person name="Rivas-Marin E."/>
            <person name="Kohn T."/>
            <person name="Peeters S.H."/>
            <person name="Heuer A."/>
            <person name="Rast P."/>
            <person name="Oberbeckmann S."/>
            <person name="Bunk B."/>
            <person name="Jeske O."/>
            <person name="Meyerdierks A."/>
            <person name="Storesund J.E."/>
            <person name="Kallscheuer N."/>
            <person name="Luecker S."/>
            <person name="Lage O.M."/>
            <person name="Pohl T."/>
            <person name="Merkel B.J."/>
            <person name="Hornburger P."/>
            <person name="Mueller R.-W."/>
            <person name="Bruemmer F."/>
            <person name="Labrenz M."/>
            <person name="Spormann A.M."/>
            <person name="Op Den Camp H."/>
            <person name="Overmann J."/>
            <person name="Amann R."/>
            <person name="Jetten M.S.M."/>
            <person name="Mascher T."/>
            <person name="Medema M.H."/>
            <person name="Devos D.P."/>
            <person name="Kaster A.-K."/>
            <person name="Ovreas L."/>
            <person name="Rohde M."/>
            <person name="Galperin M.Y."/>
            <person name="Jogler C."/>
        </authorList>
    </citation>
    <scope>NUCLEOTIDE SEQUENCE [LARGE SCALE GENOMIC DNA]</scope>
    <source>
        <strain evidence="6 7">Poly59</strain>
    </source>
</reference>
<evidence type="ECO:0000259" key="5">
    <source>
        <dbReference type="PROSITE" id="PS51007"/>
    </source>
</evidence>
<gene>
    <name evidence="6" type="ORF">Poly59_12620</name>
</gene>
<keyword evidence="3 4" id="KW-0408">Iron</keyword>
<dbReference type="AlphaFoldDB" id="A0A5C6FFI3"/>
<dbReference type="GO" id="GO:0020037">
    <property type="term" value="F:heme binding"/>
    <property type="evidence" value="ECO:0007669"/>
    <property type="project" value="InterPro"/>
</dbReference>
<dbReference type="PROSITE" id="PS51007">
    <property type="entry name" value="CYTC"/>
    <property type="match status" value="2"/>
</dbReference>
<dbReference type="SUPFAM" id="SSF50952">
    <property type="entry name" value="Soluble quinoprotein glucose dehydrogenase"/>
    <property type="match status" value="1"/>
</dbReference>
<evidence type="ECO:0000313" key="7">
    <source>
        <dbReference type="Proteomes" id="UP000317977"/>
    </source>
</evidence>
<sequence length="1058" mass="116224">MASDADAQTLRHPLAMEEQLKHAGVDYLAGQARLRGDPKRGALVFYKSAAACATCHLESGKSSPLGPNLATLGEVTDQYVIESLLYPSKAIRKGFENHSVITVDGQVLVGMITARDDDSLTMRIASELNRDKVIPMDDVEAMKKSDHSIMPDGLIASLITQRDFLDLARYVMEVAAGGPEKSDNLKPSAEQLAVQDDTKNLDHAGIIKKLGKRDFDEGASIYHGYCFNCHGSDGNTPSLPTARAFGTQKLRFGADPYRMFLTLSHGNGLMAPMSHLTPKERYQVVHYLREQFMKSSNSEYFQVDNDYLAGLPKGTENGTKVADVPRDFGPALRSQLRREISSAMTIPLGGVTISYDLHSMDQAGIWSGGFLDLTQTQHVRDRGEGTASPKGDEIAAAARWQWGHDGTLDYPTDDLLLRGPMPSRWMEYHGHYQSGEAVVLSYSIDGRRILELPRSASTTRVTHSLHLSPGRSLILWVADDFEQVQQSQHDALSVVGNQIALTLRGDTEGAGWSVDGQGRLTLNIPADQQPRNLDIVRAWGKSSQQLAEIVSTHSQELQTPLPQSMTNGGRVVWPEEVKTVGTLGLEKGGYVLDTLTLPDATMSNTWFRTSALDFFSDGRMVVATYGGDVWIVSGVDESLLDLRWKRFAAGLYEPFGLKVVDGEIYVTCKDMITKLHDQDENGEADFYECFSADTDVSVNFHAFNFDLQTDEEGNFYYSKSGHGADSDLPGVVFKISPDGKHREVFSTGFRTPNGMGAIPGDDSNGFRITNSDNQGQWTPASKINVLKKGGFYGWVPTYSIPGMWEPGGGTIDITKVKSPDRFDPPLVWMPQEFDNSSGGQLWVDDPRFGPLSDHLLHTSFGKGWMSYLMIQDVGQTSQAAIIKLPLNFSTGIMRARVNPVDGQVYATGLQGWNGGGRVGLADGGIQRVRYKGTPTPMVIDARVVSGGLELDFNFELDPDSATNVGNYVTSQWDYLWSRNYGSDQYVPGTDRVGTEVLKIESATVQPIKGDSGGWRVRLSTPSIGPVDQLHLVLHLKDINGDAFDEEIYWTINAIPSTE</sequence>
<comment type="caution">
    <text evidence="6">The sequence shown here is derived from an EMBL/GenBank/DDBJ whole genome shotgun (WGS) entry which is preliminary data.</text>
</comment>
<dbReference type="Proteomes" id="UP000317977">
    <property type="component" value="Unassembled WGS sequence"/>
</dbReference>
<dbReference type="InterPro" id="IPR011041">
    <property type="entry name" value="Quinoprot_gluc/sorb_DH_b-prop"/>
</dbReference>
<dbReference type="GO" id="GO:0009055">
    <property type="term" value="F:electron transfer activity"/>
    <property type="evidence" value="ECO:0007669"/>
    <property type="project" value="InterPro"/>
</dbReference>
<dbReference type="GO" id="GO:0046872">
    <property type="term" value="F:metal ion binding"/>
    <property type="evidence" value="ECO:0007669"/>
    <property type="project" value="UniProtKB-KW"/>
</dbReference>
<dbReference type="InterPro" id="IPR011042">
    <property type="entry name" value="6-blade_b-propeller_TolB-like"/>
</dbReference>
<dbReference type="Pfam" id="PF20601">
    <property type="entry name" value="DUF6797"/>
    <property type="match status" value="1"/>
</dbReference>
<keyword evidence="2 4" id="KW-0479">Metal-binding</keyword>
<evidence type="ECO:0000313" key="6">
    <source>
        <dbReference type="EMBL" id="TWU58351.1"/>
    </source>
</evidence>
<protein>
    <submittedName>
        <fullName evidence="6">Cytochrome c</fullName>
    </submittedName>
</protein>
<dbReference type="InterPro" id="IPR046476">
    <property type="entry name" value="DUF6797"/>
</dbReference>
<keyword evidence="1 4" id="KW-0349">Heme</keyword>
<dbReference type="NCBIfam" id="TIGR02603">
    <property type="entry name" value="CxxCH_TIGR02603"/>
    <property type="match status" value="1"/>
</dbReference>
<dbReference type="InterPro" id="IPR009056">
    <property type="entry name" value="Cyt_c-like_dom"/>
</dbReference>
<dbReference type="PANTHER" id="PTHR33546">
    <property type="entry name" value="LARGE, MULTIFUNCTIONAL SECRETED PROTEIN-RELATED"/>
    <property type="match status" value="1"/>
</dbReference>
<feature type="domain" description="Cytochrome c" evidence="5">
    <location>
        <begin position="36"/>
        <end position="175"/>
    </location>
</feature>
<accession>A0A5C6FFI3</accession>
<proteinExistence type="predicted"/>
<dbReference type="InterPro" id="IPR013427">
    <property type="entry name" value="Haem-bd_dom_put"/>
</dbReference>
<evidence type="ECO:0000256" key="3">
    <source>
        <dbReference type="ARBA" id="ARBA00023004"/>
    </source>
</evidence>